<dbReference type="GO" id="GO:0016020">
    <property type="term" value="C:membrane"/>
    <property type="evidence" value="ECO:0007669"/>
    <property type="project" value="UniProtKB-SubCell"/>
</dbReference>
<accession>A0A7H8R1V3</accession>
<name>A0A7H8R1V3_TALRU</name>
<dbReference type="EMBL" id="CP055901">
    <property type="protein sequence ID" value="QKX60352.1"/>
    <property type="molecule type" value="Genomic_DNA"/>
</dbReference>
<evidence type="ECO:0000313" key="7">
    <source>
        <dbReference type="Proteomes" id="UP000509510"/>
    </source>
</evidence>
<dbReference type="InterPro" id="IPR036259">
    <property type="entry name" value="MFS_trans_sf"/>
</dbReference>
<keyword evidence="4" id="KW-0812">Transmembrane</keyword>
<feature type="region of interest" description="Disordered" evidence="3">
    <location>
        <begin position="1"/>
        <end position="25"/>
    </location>
</feature>
<dbReference type="InterPro" id="IPR011701">
    <property type="entry name" value="MFS"/>
</dbReference>
<keyword evidence="4" id="KW-0472">Membrane</keyword>
<proteinExistence type="inferred from homology"/>
<reference evidence="7" key="1">
    <citation type="submission" date="2020-06" db="EMBL/GenBank/DDBJ databases">
        <title>A chromosome-scale genome assembly of Talaromyces rugulosus W13939.</title>
        <authorList>
            <person name="Wang B."/>
            <person name="Guo L."/>
            <person name="Ye K."/>
            <person name="Wang L."/>
        </authorList>
    </citation>
    <scope>NUCLEOTIDE SEQUENCE [LARGE SCALE GENOMIC DNA]</scope>
    <source>
        <strain evidence="7">W13939</strain>
    </source>
</reference>
<dbReference type="OrthoDB" id="6499973at2759"/>
<comment type="subcellular location">
    <subcellularLocation>
        <location evidence="1">Membrane</location>
        <topology evidence="1">Multi-pass membrane protein</topology>
    </subcellularLocation>
</comment>
<gene>
    <name evidence="6" type="ORF">TRUGW13939_07497</name>
</gene>
<dbReference type="Pfam" id="PF07690">
    <property type="entry name" value="MFS_1"/>
    <property type="match status" value="1"/>
</dbReference>
<comment type="similarity">
    <text evidence="2">Belongs to the major facilitator superfamily. Monocarboxylate porter (TC 2.A.1.13) family.</text>
</comment>
<dbReference type="CDD" id="cd17352">
    <property type="entry name" value="MFS_MCT_SLC16"/>
    <property type="match status" value="1"/>
</dbReference>
<dbReference type="InterPro" id="IPR050327">
    <property type="entry name" value="Proton-linked_MCT"/>
</dbReference>
<feature type="transmembrane region" description="Helical" evidence="4">
    <location>
        <begin position="100"/>
        <end position="119"/>
    </location>
</feature>
<dbReference type="KEGG" id="trg:TRUGW13939_07497"/>
<feature type="transmembrane region" description="Helical" evidence="4">
    <location>
        <begin position="74"/>
        <end position="93"/>
    </location>
</feature>
<keyword evidence="7" id="KW-1185">Reference proteome</keyword>
<evidence type="ECO:0000256" key="4">
    <source>
        <dbReference type="SAM" id="Phobius"/>
    </source>
</evidence>
<keyword evidence="4" id="KW-1133">Transmembrane helix</keyword>
<dbReference type="SUPFAM" id="SSF103473">
    <property type="entry name" value="MFS general substrate transporter"/>
    <property type="match status" value="1"/>
</dbReference>
<dbReference type="InterPro" id="IPR020846">
    <property type="entry name" value="MFS_dom"/>
</dbReference>
<dbReference type="RefSeq" id="XP_035346529.1">
    <property type="nucleotide sequence ID" value="XM_035490636.1"/>
</dbReference>
<dbReference type="PANTHER" id="PTHR11360:SF281">
    <property type="entry name" value="ASPYRIDONES EFFLUX PROTEIN APDF-RELATED"/>
    <property type="match status" value="1"/>
</dbReference>
<feature type="transmembrane region" description="Helical" evidence="4">
    <location>
        <begin position="235"/>
        <end position="256"/>
    </location>
</feature>
<feature type="transmembrane region" description="Helical" evidence="4">
    <location>
        <begin position="161"/>
        <end position="181"/>
    </location>
</feature>
<dbReference type="AlphaFoldDB" id="A0A7H8R1V3"/>
<sequence>MALQDKEIGQPASAEPVAEQTAQGPSFPEGGLRAWTVVAGSFCILFCSFGYLNAYGVYQDYYQVNQLRTMSSSTISWIGSVQVFFLYAGGLIGGPLFDRLGAVVIFPPAALFIFAVMMTSLCHTYYQFMLAQGILGGLCCGIIFTPSMAAVGQYFHKRRGAAMGVVVSGSGLGGVIFPIALSKMFKSNLGFGWSVRIVGFIMLALLIIACVTIRRRLPPRGGSIFVASAFKNPQYVLSIAALFFLVWGMFLPFFFIEEYGISQGMSSNLASYLLSIMNAASIFGRLLPGFVADRFGNFTVLSVSGAATGVLLLCWMAIHSNAAIIVFSALYGFCSGALISLISPCFAQIAGKPNMIGAYLGMGMGILGFSGLTGTPICGALIDNHGWNSAMIFSGVSVLIGASLTFTTKLTLNPDIFGKA</sequence>
<dbReference type="GeneID" id="55994988"/>
<evidence type="ECO:0000256" key="3">
    <source>
        <dbReference type="SAM" id="MobiDB-lite"/>
    </source>
</evidence>
<feature type="transmembrane region" description="Helical" evidence="4">
    <location>
        <begin position="125"/>
        <end position="149"/>
    </location>
</feature>
<feature type="transmembrane region" description="Helical" evidence="4">
    <location>
        <begin position="359"/>
        <end position="382"/>
    </location>
</feature>
<feature type="transmembrane region" description="Helical" evidence="4">
    <location>
        <begin position="193"/>
        <end position="214"/>
    </location>
</feature>
<organism evidence="6 7">
    <name type="scientific">Talaromyces rugulosus</name>
    <name type="common">Penicillium rugulosum</name>
    <dbReference type="NCBI Taxonomy" id="121627"/>
    <lineage>
        <taxon>Eukaryota</taxon>
        <taxon>Fungi</taxon>
        <taxon>Dikarya</taxon>
        <taxon>Ascomycota</taxon>
        <taxon>Pezizomycotina</taxon>
        <taxon>Eurotiomycetes</taxon>
        <taxon>Eurotiomycetidae</taxon>
        <taxon>Eurotiales</taxon>
        <taxon>Trichocomaceae</taxon>
        <taxon>Talaromyces</taxon>
        <taxon>Talaromyces sect. Islandici</taxon>
    </lineage>
</organism>
<dbReference type="PANTHER" id="PTHR11360">
    <property type="entry name" value="MONOCARBOXYLATE TRANSPORTER"/>
    <property type="match status" value="1"/>
</dbReference>
<feature type="transmembrane region" description="Helical" evidence="4">
    <location>
        <begin position="324"/>
        <end position="347"/>
    </location>
</feature>
<dbReference type="GO" id="GO:0022857">
    <property type="term" value="F:transmembrane transporter activity"/>
    <property type="evidence" value="ECO:0007669"/>
    <property type="project" value="InterPro"/>
</dbReference>
<feature type="domain" description="Major facilitator superfamily (MFS) profile" evidence="5">
    <location>
        <begin position="224"/>
        <end position="420"/>
    </location>
</feature>
<evidence type="ECO:0000256" key="1">
    <source>
        <dbReference type="ARBA" id="ARBA00004141"/>
    </source>
</evidence>
<dbReference type="Proteomes" id="UP000509510">
    <property type="component" value="Chromosome IV"/>
</dbReference>
<evidence type="ECO:0000313" key="6">
    <source>
        <dbReference type="EMBL" id="QKX60352.1"/>
    </source>
</evidence>
<feature type="transmembrane region" description="Helical" evidence="4">
    <location>
        <begin position="34"/>
        <end position="54"/>
    </location>
</feature>
<dbReference type="Gene3D" id="1.20.1250.20">
    <property type="entry name" value="MFS general substrate transporter like domains"/>
    <property type="match status" value="2"/>
</dbReference>
<feature type="transmembrane region" description="Helical" evidence="4">
    <location>
        <begin position="268"/>
        <end position="286"/>
    </location>
</feature>
<feature type="transmembrane region" description="Helical" evidence="4">
    <location>
        <begin position="388"/>
        <end position="407"/>
    </location>
</feature>
<dbReference type="PROSITE" id="PS50850">
    <property type="entry name" value="MFS"/>
    <property type="match status" value="1"/>
</dbReference>
<protein>
    <recommendedName>
        <fullName evidence="5">Major facilitator superfamily (MFS) profile domain-containing protein</fullName>
    </recommendedName>
</protein>
<evidence type="ECO:0000256" key="2">
    <source>
        <dbReference type="ARBA" id="ARBA00006727"/>
    </source>
</evidence>
<evidence type="ECO:0000259" key="5">
    <source>
        <dbReference type="PROSITE" id="PS50850"/>
    </source>
</evidence>
<feature type="transmembrane region" description="Helical" evidence="4">
    <location>
        <begin position="298"/>
        <end position="318"/>
    </location>
</feature>